<dbReference type="Proteomes" id="UP001058074">
    <property type="component" value="Unassembled WGS sequence"/>
</dbReference>
<accession>A0ACB5R6R2</accession>
<reference evidence="1" key="1">
    <citation type="journal article" date="2025" name="Int. J. Syst. Evol. Microbiol.">
        <title>Inconstantimicrobium mannanitabidum sp. nov., a novel member of the family Clostridiaceae isolated from anoxic soil under the treatment of reductive soil disinfestation.</title>
        <authorList>
            <person name="Ueki A."/>
            <person name="Tonouchi A."/>
            <person name="Honma S."/>
            <person name="Kaku N."/>
            <person name="Ueki K."/>
        </authorList>
    </citation>
    <scope>NUCLEOTIDE SEQUENCE</scope>
    <source>
        <strain evidence="1">TW13</strain>
    </source>
</reference>
<protein>
    <submittedName>
        <fullName evidence="1">Polysaccharide deacetylase</fullName>
    </submittedName>
</protein>
<dbReference type="EMBL" id="BROD01000001">
    <property type="protein sequence ID" value="GKX64893.1"/>
    <property type="molecule type" value="Genomic_DNA"/>
</dbReference>
<evidence type="ECO:0000313" key="1">
    <source>
        <dbReference type="EMBL" id="GKX64893.1"/>
    </source>
</evidence>
<name>A0ACB5R6R2_9CLOT</name>
<organism evidence="1 2">
    <name type="scientific">Inconstantimicrobium mannanitabidum</name>
    <dbReference type="NCBI Taxonomy" id="1604901"/>
    <lineage>
        <taxon>Bacteria</taxon>
        <taxon>Bacillati</taxon>
        <taxon>Bacillota</taxon>
        <taxon>Clostridia</taxon>
        <taxon>Eubacteriales</taxon>
        <taxon>Clostridiaceae</taxon>
        <taxon>Inconstantimicrobium</taxon>
    </lineage>
</organism>
<sequence length="314" mass="35196">MSKKKKNNQTRVKKQFLLILIVIIVAVSLGAIYTVIFNKKDHGKAEIKANAATKEVEKDKNENVVTTKQEDEQDNGLVLKGKNYSKVGQPFVDDVQAVQKMANTTKNLANSKKVAYLTFDDGPSSKNTTKILDILKEENIKATFMILGCELQSDSDSELVKRMVREGHAIGNHSFSHNYNKLYPHGRVDVNTYIAEVEKTNNKLREILGSNFDTNVIRMPGGHMSWKGTAALDSALATKGYYYVDWDIMSGDAEGKIKSKQELINTFEKNIGNKQILVSLMHDSNPKTTTVQALPEIIKHLKELGYEFRTIGEV</sequence>
<comment type="caution">
    <text evidence="1">The sequence shown here is derived from an EMBL/GenBank/DDBJ whole genome shotgun (WGS) entry which is preliminary data.</text>
</comment>
<evidence type="ECO:0000313" key="2">
    <source>
        <dbReference type="Proteomes" id="UP001058074"/>
    </source>
</evidence>
<keyword evidence="2" id="KW-1185">Reference proteome</keyword>
<proteinExistence type="predicted"/>
<gene>
    <name evidence="1" type="ORF">rsdtw13_01510</name>
</gene>